<sequence>MGNNTDRLTITYSLLVKQYSLSETAYDFWKNLEGQSKQTGELYATQPSGIFGNIRSLENPEETVLGYFSASSITEKRILVQPSIEAQTSSSCTPYGLDDATLMAFLGDIGPSLYPVFLFYIDGSPPIYDYVDQHCFDCRMSGGTLERPDYWQ</sequence>
<dbReference type="EMBL" id="LAZR01061005">
    <property type="protein sequence ID" value="KKK64480.1"/>
    <property type="molecule type" value="Genomic_DNA"/>
</dbReference>
<comment type="caution">
    <text evidence="1">The sequence shown here is derived from an EMBL/GenBank/DDBJ whole genome shotgun (WGS) entry which is preliminary data.</text>
</comment>
<name>A0A0F8XTD8_9ZZZZ</name>
<proteinExistence type="predicted"/>
<dbReference type="InterPro" id="IPR025345">
    <property type="entry name" value="DUF4249"/>
</dbReference>
<evidence type="ECO:0000313" key="1">
    <source>
        <dbReference type="EMBL" id="KKK64480.1"/>
    </source>
</evidence>
<protein>
    <submittedName>
        <fullName evidence="1">Uncharacterized protein</fullName>
    </submittedName>
</protein>
<gene>
    <name evidence="1" type="ORF">LCGC14_2983790</name>
</gene>
<accession>A0A0F8XTD8</accession>
<organism evidence="1">
    <name type="scientific">marine sediment metagenome</name>
    <dbReference type="NCBI Taxonomy" id="412755"/>
    <lineage>
        <taxon>unclassified sequences</taxon>
        <taxon>metagenomes</taxon>
        <taxon>ecological metagenomes</taxon>
    </lineage>
</organism>
<dbReference type="AlphaFoldDB" id="A0A0F8XTD8"/>
<dbReference type="Pfam" id="PF14054">
    <property type="entry name" value="DUF4249"/>
    <property type="match status" value="1"/>
</dbReference>
<reference evidence="1" key="1">
    <citation type="journal article" date="2015" name="Nature">
        <title>Complex archaea that bridge the gap between prokaryotes and eukaryotes.</title>
        <authorList>
            <person name="Spang A."/>
            <person name="Saw J.H."/>
            <person name="Jorgensen S.L."/>
            <person name="Zaremba-Niedzwiedzka K."/>
            <person name="Martijn J."/>
            <person name="Lind A.E."/>
            <person name="van Eijk R."/>
            <person name="Schleper C."/>
            <person name="Guy L."/>
            <person name="Ettema T.J."/>
        </authorList>
    </citation>
    <scope>NUCLEOTIDE SEQUENCE</scope>
</reference>